<feature type="transmembrane region" description="Helical" evidence="1">
    <location>
        <begin position="20"/>
        <end position="44"/>
    </location>
</feature>
<keyword evidence="1" id="KW-0812">Transmembrane</keyword>
<dbReference type="Pfam" id="PF07727">
    <property type="entry name" value="RVT_2"/>
    <property type="match status" value="1"/>
</dbReference>
<evidence type="ECO:0000256" key="1">
    <source>
        <dbReference type="SAM" id="Phobius"/>
    </source>
</evidence>
<dbReference type="InterPro" id="IPR013103">
    <property type="entry name" value="RVT_2"/>
</dbReference>
<evidence type="ECO:0000313" key="3">
    <source>
        <dbReference type="EMBL" id="RVW91017.1"/>
    </source>
</evidence>
<sequence>MGFVGSKADNSLFTFHGTEFSIFILIYVDIIITGTSSVEINVFIQQMGSVFPVKDLGKLPYFLSVEALFDGHDLYLSQRTYRADLLQRVNMHEAKPCSTPMSTTCALSKYDGTDFSDPQLYRSTVGALHYLGFTRPNIAFAVHRVSKIMHQQEDIHWQAVKRILRYLKFTVGSTLHFHSNSDHSLQGFSDAEWAADKDDRLVLEFTVFSWIKSNQLELSTTTNSCS</sequence>
<proteinExistence type="predicted"/>
<protein>
    <submittedName>
        <fullName evidence="3">Retrovirus-related Pol polyprotein from transposon RE1</fullName>
    </submittedName>
</protein>
<evidence type="ECO:0000313" key="4">
    <source>
        <dbReference type="Proteomes" id="UP000288805"/>
    </source>
</evidence>
<feature type="domain" description="Reverse transcriptase Ty1/copia-type" evidence="2">
    <location>
        <begin position="4"/>
        <end position="102"/>
    </location>
</feature>
<dbReference type="PANTHER" id="PTHR11439:SF467">
    <property type="entry name" value="INTEGRASE CATALYTIC DOMAIN-CONTAINING PROTEIN"/>
    <property type="match status" value="1"/>
</dbReference>
<reference evidence="3 4" key="1">
    <citation type="journal article" date="2018" name="PLoS Genet.">
        <title>Population sequencing reveals clonal diversity and ancestral inbreeding in the grapevine cultivar Chardonnay.</title>
        <authorList>
            <person name="Roach M.J."/>
            <person name="Johnson D.L."/>
            <person name="Bohlmann J."/>
            <person name="van Vuuren H.J."/>
            <person name="Jones S.J."/>
            <person name="Pretorius I.S."/>
            <person name="Schmidt S.A."/>
            <person name="Borneman A.R."/>
        </authorList>
    </citation>
    <scope>NUCLEOTIDE SEQUENCE [LARGE SCALE GENOMIC DNA]</scope>
    <source>
        <strain evidence="4">cv. Chardonnay</strain>
        <tissue evidence="3">Leaf</tissue>
    </source>
</reference>
<organism evidence="3 4">
    <name type="scientific">Vitis vinifera</name>
    <name type="common">Grape</name>
    <dbReference type="NCBI Taxonomy" id="29760"/>
    <lineage>
        <taxon>Eukaryota</taxon>
        <taxon>Viridiplantae</taxon>
        <taxon>Streptophyta</taxon>
        <taxon>Embryophyta</taxon>
        <taxon>Tracheophyta</taxon>
        <taxon>Spermatophyta</taxon>
        <taxon>Magnoliopsida</taxon>
        <taxon>eudicotyledons</taxon>
        <taxon>Gunneridae</taxon>
        <taxon>Pentapetalae</taxon>
        <taxon>rosids</taxon>
        <taxon>Vitales</taxon>
        <taxon>Vitaceae</taxon>
        <taxon>Viteae</taxon>
        <taxon>Vitis</taxon>
    </lineage>
</organism>
<keyword evidence="1" id="KW-1133">Transmembrane helix</keyword>
<dbReference type="AlphaFoldDB" id="A0A438I2U7"/>
<keyword evidence="1" id="KW-0472">Membrane</keyword>
<accession>A0A438I2U7</accession>
<evidence type="ECO:0000259" key="2">
    <source>
        <dbReference type="Pfam" id="PF07727"/>
    </source>
</evidence>
<name>A0A438I2U7_VITVI</name>
<comment type="caution">
    <text evidence="3">The sequence shown here is derived from an EMBL/GenBank/DDBJ whole genome shotgun (WGS) entry which is preliminary data.</text>
</comment>
<gene>
    <name evidence="3" type="primary">RE1_2073</name>
    <name evidence="3" type="ORF">CK203_044210</name>
</gene>
<dbReference type="Proteomes" id="UP000288805">
    <property type="component" value="Unassembled WGS sequence"/>
</dbReference>
<dbReference type="PANTHER" id="PTHR11439">
    <property type="entry name" value="GAG-POL-RELATED RETROTRANSPOSON"/>
    <property type="match status" value="1"/>
</dbReference>
<dbReference type="EMBL" id="QGNW01000150">
    <property type="protein sequence ID" value="RVW91017.1"/>
    <property type="molecule type" value="Genomic_DNA"/>
</dbReference>